<dbReference type="PANTHER" id="PTHR28259">
    <property type="entry name" value="FLUORIDE EXPORT PROTEIN 1-RELATED"/>
    <property type="match status" value="1"/>
</dbReference>
<feature type="transmembrane region" description="Helical" evidence="12">
    <location>
        <begin position="72"/>
        <end position="94"/>
    </location>
</feature>
<protein>
    <recommendedName>
        <fullName evidence="12">Fluoride-specific ion channel FluC</fullName>
    </recommendedName>
</protein>
<evidence type="ECO:0000256" key="3">
    <source>
        <dbReference type="ARBA" id="ARBA00022519"/>
    </source>
</evidence>
<keyword evidence="7 12" id="KW-0406">Ion transport</keyword>
<evidence type="ECO:0000256" key="7">
    <source>
        <dbReference type="ARBA" id="ARBA00023065"/>
    </source>
</evidence>
<comment type="subcellular location">
    <subcellularLocation>
        <location evidence="1 12">Cell membrane</location>
        <topology evidence="1 12">Multi-pass membrane protein</topology>
    </subcellularLocation>
</comment>
<evidence type="ECO:0000256" key="11">
    <source>
        <dbReference type="ARBA" id="ARBA00035585"/>
    </source>
</evidence>
<evidence type="ECO:0000256" key="12">
    <source>
        <dbReference type="HAMAP-Rule" id="MF_00454"/>
    </source>
</evidence>
<evidence type="ECO:0000256" key="2">
    <source>
        <dbReference type="ARBA" id="ARBA00022475"/>
    </source>
</evidence>
<keyword evidence="3" id="KW-0997">Cell inner membrane</keyword>
<accession>A0ABV7B4Q1</accession>
<comment type="caution">
    <text evidence="13">The sequence shown here is derived from an EMBL/GenBank/DDBJ whole genome shotgun (WGS) entry which is preliminary data.</text>
</comment>
<evidence type="ECO:0000313" key="13">
    <source>
        <dbReference type="EMBL" id="MFC2991643.1"/>
    </source>
</evidence>
<dbReference type="InterPro" id="IPR003691">
    <property type="entry name" value="FluC"/>
</dbReference>
<proteinExistence type="inferred from homology"/>
<dbReference type="RefSeq" id="WP_379756365.1">
    <property type="nucleotide sequence ID" value="NZ_JBHRSQ010000009.1"/>
</dbReference>
<comment type="similarity">
    <text evidence="10 12">Belongs to the fluoride channel Fluc/FEX (TC 1.A.43) family.</text>
</comment>
<sequence length="131" mass="13919">MIDWRAYGAVGAGSALGTSLRYQVSLALLALPGPWFPWATLAVNMLGSWLIALFAALAAARLQGRVARWQPFLVAGFCGGFTTFSLFGLELIQLLAESRLLAAFGYGLASLVLWLAAAWHGHGVGRRLAAS</sequence>
<gene>
    <name evidence="12" type="primary">fluC</name>
    <name evidence="12" type="synonym">crcB</name>
    <name evidence="13" type="ORF">ACFODV_06320</name>
</gene>
<keyword evidence="12" id="KW-0813">Transport</keyword>
<evidence type="ECO:0000256" key="10">
    <source>
        <dbReference type="ARBA" id="ARBA00035120"/>
    </source>
</evidence>
<comment type="function">
    <text evidence="12">Fluoride-specific ion channel. Important for reducing fluoride concentration in the cell, thus reducing its toxicity.</text>
</comment>
<keyword evidence="6 12" id="KW-0915">Sodium</keyword>
<keyword evidence="2 12" id="KW-1003">Cell membrane</keyword>
<feature type="binding site" evidence="12">
    <location>
        <position position="82"/>
    </location>
    <ligand>
        <name>Na(+)</name>
        <dbReference type="ChEBI" id="CHEBI:29101"/>
        <note>structural</note>
    </ligand>
</feature>
<keyword evidence="9 12" id="KW-0407">Ion channel</keyword>
<evidence type="ECO:0000256" key="6">
    <source>
        <dbReference type="ARBA" id="ARBA00023053"/>
    </source>
</evidence>
<dbReference type="EMBL" id="JBHRSQ010000009">
    <property type="protein sequence ID" value="MFC2991643.1"/>
    <property type="molecule type" value="Genomic_DNA"/>
</dbReference>
<keyword evidence="12" id="KW-0479">Metal-binding</keyword>
<dbReference type="PANTHER" id="PTHR28259:SF1">
    <property type="entry name" value="FLUORIDE EXPORT PROTEIN 1-RELATED"/>
    <property type="match status" value="1"/>
</dbReference>
<comment type="activity regulation">
    <text evidence="12">Na(+) is not transported, but it plays an essential structural role and its presence is essential for fluoride channel function.</text>
</comment>
<dbReference type="Proteomes" id="UP001595386">
    <property type="component" value="Unassembled WGS sequence"/>
</dbReference>
<reference evidence="14" key="1">
    <citation type="journal article" date="2019" name="Int. J. Syst. Evol. Microbiol.">
        <title>The Global Catalogue of Microorganisms (GCM) 10K type strain sequencing project: providing services to taxonomists for standard genome sequencing and annotation.</title>
        <authorList>
            <consortium name="The Broad Institute Genomics Platform"/>
            <consortium name="The Broad Institute Genome Sequencing Center for Infectious Disease"/>
            <person name="Wu L."/>
            <person name="Ma J."/>
        </authorList>
    </citation>
    <scope>NUCLEOTIDE SEQUENCE [LARGE SCALE GENOMIC DNA]</scope>
    <source>
        <strain evidence="14">KCTC 52660</strain>
    </source>
</reference>
<organism evidence="13 14">
    <name type="scientific">Halomonas tibetensis</name>
    <dbReference type="NCBI Taxonomy" id="2259590"/>
    <lineage>
        <taxon>Bacteria</taxon>
        <taxon>Pseudomonadati</taxon>
        <taxon>Pseudomonadota</taxon>
        <taxon>Gammaproteobacteria</taxon>
        <taxon>Oceanospirillales</taxon>
        <taxon>Halomonadaceae</taxon>
        <taxon>Halomonas</taxon>
    </lineage>
</organism>
<dbReference type="HAMAP" id="MF_00454">
    <property type="entry name" value="FluC"/>
    <property type="match status" value="1"/>
</dbReference>
<feature type="binding site" evidence="12">
    <location>
        <position position="79"/>
    </location>
    <ligand>
        <name>Na(+)</name>
        <dbReference type="ChEBI" id="CHEBI:29101"/>
        <note>structural</note>
    </ligand>
</feature>
<comment type="catalytic activity">
    <reaction evidence="11">
        <text>fluoride(in) = fluoride(out)</text>
        <dbReference type="Rhea" id="RHEA:76159"/>
        <dbReference type="ChEBI" id="CHEBI:17051"/>
    </reaction>
    <physiologicalReaction direction="left-to-right" evidence="11">
        <dbReference type="Rhea" id="RHEA:76160"/>
    </physiologicalReaction>
</comment>
<feature type="transmembrane region" description="Helical" evidence="12">
    <location>
        <begin position="100"/>
        <end position="119"/>
    </location>
</feature>
<evidence type="ECO:0000313" key="14">
    <source>
        <dbReference type="Proteomes" id="UP001595386"/>
    </source>
</evidence>
<evidence type="ECO:0000256" key="9">
    <source>
        <dbReference type="ARBA" id="ARBA00023303"/>
    </source>
</evidence>
<evidence type="ECO:0000256" key="5">
    <source>
        <dbReference type="ARBA" id="ARBA00022989"/>
    </source>
</evidence>
<keyword evidence="4 12" id="KW-0812">Transmembrane</keyword>
<evidence type="ECO:0000256" key="4">
    <source>
        <dbReference type="ARBA" id="ARBA00022692"/>
    </source>
</evidence>
<evidence type="ECO:0000256" key="1">
    <source>
        <dbReference type="ARBA" id="ARBA00004651"/>
    </source>
</evidence>
<keyword evidence="8 12" id="KW-0472">Membrane</keyword>
<feature type="transmembrane region" description="Helical" evidence="12">
    <location>
        <begin position="35"/>
        <end position="60"/>
    </location>
</feature>
<keyword evidence="5 12" id="KW-1133">Transmembrane helix</keyword>
<name>A0ABV7B4Q1_9GAMM</name>
<evidence type="ECO:0000256" key="8">
    <source>
        <dbReference type="ARBA" id="ARBA00023136"/>
    </source>
</evidence>
<dbReference type="Pfam" id="PF02537">
    <property type="entry name" value="CRCB"/>
    <property type="match status" value="1"/>
</dbReference>
<keyword evidence="14" id="KW-1185">Reference proteome</keyword>